<dbReference type="InterPro" id="IPR034595">
    <property type="entry name" value="NDUFAF8"/>
</dbReference>
<organism evidence="1 2">
    <name type="scientific">Cladosporium halotolerans</name>
    <dbReference type="NCBI Taxonomy" id="1052096"/>
    <lineage>
        <taxon>Eukaryota</taxon>
        <taxon>Fungi</taxon>
        <taxon>Dikarya</taxon>
        <taxon>Ascomycota</taxon>
        <taxon>Pezizomycotina</taxon>
        <taxon>Dothideomycetes</taxon>
        <taxon>Dothideomycetidae</taxon>
        <taxon>Cladosporiales</taxon>
        <taxon>Cladosporiaceae</taxon>
        <taxon>Cladosporium</taxon>
    </lineage>
</organism>
<gene>
    <name evidence="1" type="ORF">WHR41_05404</name>
</gene>
<dbReference type="GO" id="GO:0005739">
    <property type="term" value="C:mitochondrion"/>
    <property type="evidence" value="ECO:0007669"/>
    <property type="project" value="InterPro"/>
</dbReference>
<dbReference type="RefSeq" id="XP_069229331.1">
    <property type="nucleotide sequence ID" value="XM_069374009.1"/>
</dbReference>
<comment type="caution">
    <text evidence="1">The sequence shown here is derived from an EMBL/GenBank/DDBJ whole genome shotgun (WGS) entry which is preliminary data.</text>
</comment>
<dbReference type="GeneID" id="96006847"/>
<dbReference type="EMBL" id="JAAQHG020000015">
    <property type="protein sequence ID" value="KAL1586226.1"/>
    <property type="molecule type" value="Genomic_DNA"/>
</dbReference>
<dbReference type="Proteomes" id="UP000803884">
    <property type="component" value="Unassembled WGS sequence"/>
</dbReference>
<evidence type="ECO:0000313" key="1">
    <source>
        <dbReference type="EMBL" id="KAL1586226.1"/>
    </source>
</evidence>
<keyword evidence="2" id="KW-1185">Reference proteome</keyword>
<evidence type="ECO:0008006" key="3">
    <source>
        <dbReference type="Google" id="ProtNLM"/>
    </source>
</evidence>
<name>A0AB34KR11_9PEZI</name>
<evidence type="ECO:0000313" key="2">
    <source>
        <dbReference type="Proteomes" id="UP000803884"/>
    </source>
</evidence>
<protein>
    <recommendedName>
        <fullName evidence="3">CHCH domain-containing protein</fullName>
    </recommendedName>
</protein>
<dbReference type="PANTHER" id="PTHR34561:SF1">
    <property type="entry name" value="NADH DEHYDROGENASE [UBIQUINONE] 1 ALPHA SUBCOMPLEX ASSEMBLY FACTOR 8"/>
    <property type="match status" value="1"/>
</dbReference>
<dbReference type="PROSITE" id="PS51808">
    <property type="entry name" value="CHCH"/>
    <property type="match status" value="1"/>
</dbReference>
<dbReference type="GO" id="GO:0032981">
    <property type="term" value="P:mitochondrial respiratory chain complex I assembly"/>
    <property type="evidence" value="ECO:0007669"/>
    <property type="project" value="InterPro"/>
</dbReference>
<accession>A0AB34KR11</accession>
<proteinExistence type="predicted"/>
<dbReference type="PANTHER" id="PTHR34561">
    <property type="entry name" value="NADH DEHYDROGENASE [UBIQUINONE] 1 ALPHA SUBCOMPLEX ASSEMBLY FACTOR 8"/>
    <property type="match status" value="1"/>
</dbReference>
<dbReference type="AlphaFoldDB" id="A0AB34KR11"/>
<sequence>MKSFTADERTSRRMHSFSSRLISLNHSLDHIMPGRTRPIEKFAEATAKCSPEGAVYGKCIAANYQNAHKDMCAKEFMLLKDCYLKAAGKKA</sequence>
<reference evidence="1 2" key="1">
    <citation type="journal article" date="2020" name="Microbiol. Resour. Announc.">
        <title>Draft Genome Sequence of a Cladosporium Species Isolated from the Mesophotic Ascidian Didemnum maculosum.</title>
        <authorList>
            <person name="Gioti A."/>
            <person name="Siaperas R."/>
            <person name="Nikolaivits E."/>
            <person name="Le Goff G."/>
            <person name="Ouazzani J."/>
            <person name="Kotoulas G."/>
            <person name="Topakas E."/>
        </authorList>
    </citation>
    <scope>NUCLEOTIDE SEQUENCE [LARGE SCALE GENOMIC DNA]</scope>
    <source>
        <strain evidence="1 2">TM138-S3</strain>
    </source>
</reference>